<dbReference type="GO" id="GO:0005829">
    <property type="term" value="C:cytosol"/>
    <property type="evidence" value="ECO:0007669"/>
    <property type="project" value="TreeGrafter"/>
</dbReference>
<evidence type="ECO:0000256" key="1">
    <source>
        <dbReference type="ARBA" id="ARBA00008601"/>
    </source>
</evidence>
<keyword evidence="4" id="KW-0904">Protein phosphatase</keyword>
<dbReference type="SMART" id="SM00195">
    <property type="entry name" value="DSPc"/>
    <property type="match status" value="1"/>
</dbReference>
<dbReference type="GO" id="GO:0043409">
    <property type="term" value="P:negative regulation of MAPK cascade"/>
    <property type="evidence" value="ECO:0007669"/>
    <property type="project" value="TreeGrafter"/>
</dbReference>
<dbReference type="CDD" id="cd14498">
    <property type="entry name" value="DSP"/>
    <property type="match status" value="1"/>
</dbReference>
<keyword evidence="6" id="KW-1185">Reference proteome</keyword>
<evidence type="ECO:0000256" key="4">
    <source>
        <dbReference type="ARBA" id="ARBA00022912"/>
    </source>
</evidence>
<name>A0A6J0TDZ3_9SAUR</name>
<dbReference type="InterPro" id="IPR000387">
    <property type="entry name" value="Tyr_Pase_dom"/>
</dbReference>
<dbReference type="SUPFAM" id="SSF52799">
    <property type="entry name" value="(Phosphotyrosine protein) phosphatases II"/>
    <property type="match status" value="1"/>
</dbReference>
<comment type="similarity">
    <text evidence="1">Belongs to the protein-tyrosine phosphatase family. Non-receptor class dual specificity subfamily.</text>
</comment>
<dbReference type="GO" id="GO:0017017">
    <property type="term" value="F:MAP kinase tyrosine/serine/threonine phosphatase activity"/>
    <property type="evidence" value="ECO:0007669"/>
    <property type="project" value="TreeGrafter"/>
</dbReference>
<dbReference type="GeneID" id="110076540"/>
<dbReference type="RefSeq" id="XP_020644414.2">
    <property type="nucleotide sequence ID" value="XM_020788755.2"/>
</dbReference>
<dbReference type="Proteomes" id="UP001652642">
    <property type="component" value="Chromosome 1"/>
</dbReference>
<dbReference type="AlphaFoldDB" id="A0A6J0TDZ3"/>
<accession>A0A6J0TDZ3</accession>
<keyword evidence="3" id="KW-0378">Hydrolase</keyword>
<dbReference type="PANTHER" id="PTHR10159">
    <property type="entry name" value="DUAL SPECIFICITY PROTEIN PHOSPHATASE"/>
    <property type="match status" value="1"/>
</dbReference>
<evidence type="ECO:0000256" key="2">
    <source>
        <dbReference type="ARBA" id="ARBA00013064"/>
    </source>
</evidence>
<dbReference type="Pfam" id="PF00782">
    <property type="entry name" value="DSPc"/>
    <property type="match status" value="1"/>
</dbReference>
<dbReference type="InterPro" id="IPR029021">
    <property type="entry name" value="Prot-tyrosine_phosphatase-like"/>
</dbReference>
<dbReference type="PANTHER" id="PTHR10159:SF519">
    <property type="entry name" value="DUAL SPECIFICITY PROTEIN PHOSPHATASE MPK3"/>
    <property type="match status" value="1"/>
</dbReference>
<evidence type="ECO:0000256" key="3">
    <source>
        <dbReference type="ARBA" id="ARBA00022801"/>
    </source>
</evidence>
<organism evidence="6 7">
    <name type="scientific">Pogona vitticeps</name>
    <name type="common">central bearded dragon</name>
    <dbReference type="NCBI Taxonomy" id="103695"/>
    <lineage>
        <taxon>Eukaryota</taxon>
        <taxon>Metazoa</taxon>
        <taxon>Chordata</taxon>
        <taxon>Craniata</taxon>
        <taxon>Vertebrata</taxon>
        <taxon>Euteleostomi</taxon>
        <taxon>Lepidosauria</taxon>
        <taxon>Squamata</taxon>
        <taxon>Bifurcata</taxon>
        <taxon>Unidentata</taxon>
        <taxon>Episquamata</taxon>
        <taxon>Toxicofera</taxon>
        <taxon>Iguania</taxon>
        <taxon>Acrodonta</taxon>
        <taxon>Agamidae</taxon>
        <taxon>Amphibolurinae</taxon>
        <taxon>Pogona</taxon>
    </lineage>
</organism>
<evidence type="ECO:0000259" key="5">
    <source>
        <dbReference type="PROSITE" id="PS50056"/>
    </source>
</evidence>
<protein>
    <recommendedName>
        <fullName evidence="2">protein-tyrosine-phosphatase</fullName>
        <ecNumber evidence="2">3.1.3.48</ecNumber>
    </recommendedName>
</protein>
<sequence>MESVADTVLTKRCDSRRNGVSGLLTKHLQKALHLSSPVTLSQCCTGSCPNLTMNRNDVLEQKMSREASSGPRSPKKTHKVLCSSLSSDGIRWYNSSVSPQGLDAQTKQAHTERAANSTSSLERVFRFCSSASSPLCKSTLPKPMESSSKPKSSIRSSLFSPLLRSHSSDSSPASVSASKKCQHGSFQPAAASDAEPGGVQGFSYLEPVISRVTDCIYVGNLSAAYSGQVLCKNNIDSIIDMSNLPKDSSLSFIPCTCSRGPRHSWSRLKVHIQGPLQEGYFSLQPPCFWDINVCIEASLEKRKRVLIHCRDGYSLAPTCVIQYLMVKHHMRLLDAYEFVRARYPVNIQECHRDLLVHLEKSLWPGEVDLECFKEAMSRKMAWT</sequence>
<dbReference type="OrthoDB" id="2017893at2759"/>
<dbReference type="InterPro" id="IPR020422">
    <property type="entry name" value="TYR_PHOSPHATASE_DUAL_dom"/>
</dbReference>
<feature type="domain" description="Tyrosine specific protein phosphatases" evidence="5">
    <location>
        <begin position="304"/>
        <end position="354"/>
    </location>
</feature>
<dbReference type="PROSITE" id="PS50056">
    <property type="entry name" value="TYR_PHOSPHATASE_2"/>
    <property type="match status" value="1"/>
</dbReference>
<reference evidence="7" key="2">
    <citation type="submission" date="2025-08" db="UniProtKB">
        <authorList>
            <consortium name="RefSeq"/>
        </authorList>
    </citation>
    <scope>IDENTIFICATION</scope>
</reference>
<evidence type="ECO:0000313" key="7">
    <source>
        <dbReference type="RefSeq" id="XP_020644414.2"/>
    </source>
</evidence>
<dbReference type="InterPro" id="IPR000340">
    <property type="entry name" value="Dual-sp_phosphatase_cat-dom"/>
</dbReference>
<dbReference type="EC" id="3.1.3.48" evidence="2"/>
<dbReference type="KEGG" id="pvt:110076540"/>
<evidence type="ECO:0000313" key="6">
    <source>
        <dbReference type="Proteomes" id="UP001652642"/>
    </source>
</evidence>
<reference evidence="6" key="1">
    <citation type="submission" date="2025-05" db="UniProtKB">
        <authorList>
            <consortium name="RefSeq"/>
        </authorList>
    </citation>
    <scope>NUCLEOTIDE SEQUENCE [LARGE SCALE GENOMIC DNA]</scope>
</reference>
<dbReference type="GO" id="GO:0008330">
    <property type="term" value="F:protein tyrosine/threonine phosphatase activity"/>
    <property type="evidence" value="ECO:0007669"/>
    <property type="project" value="TreeGrafter"/>
</dbReference>
<dbReference type="Gene3D" id="3.90.190.10">
    <property type="entry name" value="Protein tyrosine phosphatase superfamily"/>
    <property type="match status" value="1"/>
</dbReference>
<gene>
    <name evidence="7" type="primary">LOC110076540</name>
</gene>
<dbReference type="GO" id="GO:0033550">
    <property type="term" value="F:MAP kinase tyrosine phosphatase activity"/>
    <property type="evidence" value="ECO:0007669"/>
    <property type="project" value="TreeGrafter"/>
</dbReference>
<proteinExistence type="inferred from homology"/>